<dbReference type="OrthoDB" id="9786287at2"/>
<dbReference type="InterPro" id="IPR050197">
    <property type="entry name" value="Aldolase_class_II_sugar_metab"/>
</dbReference>
<dbReference type="InterPro" id="IPR001303">
    <property type="entry name" value="Aldolase_II/adducin_N"/>
</dbReference>
<accession>F4LVV5</accession>
<dbReference type="eggNOG" id="COG0235">
    <property type="taxonomic scope" value="Bacteria"/>
</dbReference>
<dbReference type="PANTHER" id="PTHR22789">
    <property type="entry name" value="FUCULOSE PHOSPHATE ALDOLASE"/>
    <property type="match status" value="1"/>
</dbReference>
<proteinExistence type="predicted"/>
<dbReference type="HOGENOM" id="CLU_006033_3_0_9"/>
<reference evidence="5" key="1">
    <citation type="journal article" date="2013" name="Genome Announc.">
        <title>First genome sequence of a syntrophic acetate-oxidizing bacterium, Tepidanaerobacter acetatoxydans strain Re1.</title>
        <authorList>
            <person name="Manzoor S."/>
            <person name="Bongcam-Rudloff E."/>
            <person name="Schnurer A."/>
            <person name="Muller B."/>
        </authorList>
    </citation>
    <scope>NUCLEOTIDE SEQUENCE [LARGE SCALE GENOMIC DNA]</scope>
    <source>
        <strain evidence="5">Re1</strain>
    </source>
</reference>
<feature type="domain" description="Class II aldolase/adducin N-terminal" evidence="3">
    <location>
        <begin position="8"/>
        <end position="185"/>
    </location>
</feature>
<dbReference type="GO" id="GO:0005829">
    <property type="term" value="C:cytosol"/>
    <property type="evidence" value="ECO:0007669"/>
    <property type="project" value="TreeGrafter"/>
</dbReference>
<dbReference type="Gene3D" id="3.40.225.10">
    <property type="entry name" value="Class II aldolase/adducin N-terminal domain"/>
    <property type="match status" value="1"/>
</dbReference>
<name>F4LVV5_TEPAE</name>
<dbReference type="InterPro" id="IPR036409">
    <property type="entry name" value="Aldolase_II/adducin_N_sf"/>
</dbReference>
<dbReference type="STRING" id="1209989.TepRe1_0614"/>
<dbReference type="AlphaFoldDB" id="F4LVV5"/>
<organism evidence="4 5">
    <name type="scientific">Tepidanaerobacter acetatoxydans (strain DSM 21804 / JCM 16047 / Re1)</name>
    <dbReference type="NCBI Taxonomy" id="1209989"/>
    <lineage>
        <taxon>Bacteria</taxon>
        <taxon>Bacillati</taxon>
        <taxon>Bacillota</taxon>
        <taxon>Clostridia</taxon>
        <taxon>Thermosediminibacterales</taxon>
        <taxon>Tepidanaerobacteraceae</taxon>
        <taxon>Tepidanaerobacter</taxon>
    </lineage>
</organism>
<dbReference type="PANTHER" id="PTHR22789:SF0">
    <property type="entry name" value="3-OXO-TETRONATE 4-PHOSPHATE DECARBOXYLASE-RELATED"/>
    <property type="match status" value="1"/>
</dbReference>
<keyword evidence="2" id="KW-0456">Lyase</keyword>
<dbReference type="SMART" id="SM01007">
    <property type="entry name" value="Aldolase_II"/>
    <property type="match status" value="1"/>
</dbReference>
<dbReference type="RefSeq" id="WP_013777725.1">
    <property type="nucleotide sequence ID" value="NC_015519.1"/>
</dbReference>
<dbReference type="GO" id="GO:0016832">
    <property type="term" value="F:aldehyde-lyase activity"/>
    <property type="evidence" value="ECO:0007669"/>
    <property type="project" value="TreeGrafter"/>
</dbReference>
<dbReference type="SUPFAM" id="SSF53639">
    <property type="entry name" value="AraD/HMP-PK domain-like"/>
    <property type="match status" value="1"/>
</dbReference>
<dbReference type="EMBL" id="HF563609">
    <property type="protein sequence ID" value="CCP25359.1"/>
    <property type="molecule type" value="Genomic_DNA"/>
</dbReference>
<dbReference type="KEGG" id="tae:TepiRe1_0670"/>
<dbReference type="PATRIC" id="fig|1209989.3.peg.725"/>
<gene>
    <name evidence="4" type="ordered locus">TEPIRE1_0670</name>
</gene>
<evidence type="ECO:0000259" key="3">
    <source>
        <dbReference type="SMART" id="SM01007"/>
    </source>
</evidence>
<dbReference type="GO" id="GO:0019323">
    <property type="term" value="P:pentose catabolic process"/>
    <property type="evidence" value="ECO:0007669"/>
    <property type="project" value="TreeGrafter"/>
</dbReference>
<protein>
    <submittedName>
        <fullName evidence="4">Class II aldolase/adducin family protein</fullName>
    </submittedName>
</protein>
<keyword evidence="1" id="KW-0479">Metal-binding</keyword>
<keyword evidence="5" id="KW-1185">Reference proteome</keyword>
<evidence type="ECO:0000256" key="2">
    <source>
        <dbReference type="ARBA" id="ARBA00023239"/>
    </source>
</evidence>
<dbReference type="Pfam" id="PF00596">
    <property type="entry name" value="Aldolase_II"/>
    <property type="match status" value="1"/>
</dbReference>
<dbReference type="KEGG" id="tep:TepRe1_0614"/>
<dbReference type="Proteomes" id="UP000010802">
    <property type="component" value="Chromosome"/>
</dbReference>
<dbReference type="GO" id="GO:0046872">
    <property type="term" value="F:metal ion binding"/>
    <property type="evidence" value="ECO:0007669"/>
    <property type="project" value="UniProtKB-KW"/>
</dbReference>
<evidence type="ECO:0000313" key="4">
    <source>
        <dbReference type="EMBL" id="CCP25359.1"/>
    </source>
</evidence>
<sequence>MKDREFKQEVVRTAKKAEQMGLCQYKSGNFSTIDRNNDLVYITPSGISREELTADMIAVVDMNGNIVDAPYKPSIEVSMHINTYNIKPEALGIAHSHSRYATLFACMGKEILPVTVEAIHYGGNAVKVAEYAPPGSQELAESIVHALKDSDVCLLKYHGVLAAGESVEKALLNAIYVEEVAFLYYHLLAINQTQFMPQELLTSLKNG</sequence>
<evidence type="ECO:0000256" key="1">
    <source>
        <dbReference type="ARBA" id="ARBA00022723"/>
    </source>
</evidence>
<accession>L0RYQ3</accession>
<evidence type="ECO:0000313" key="5">
    <source>
        <dbReference type="Proteomes" id="UP000010802"/>
    </source>
</evidence>